<gene>
    <name evidence="1" type="ORF">FA95DRAFT_966606</name>
</gene>
<protein>
    <submittedName>
        <fullName evidence="1">Uncharacterized protein</fullName>
    </submittedName>
</protein>
<reference evidence="1" key="1">
    <citation type="submission" date="2021-02" db="EMBL/GenBank/DDBJ databases">
        <authorList>
            <consortium name="DOE Joint Genome Institute"/>
            <person name="Ahrendt S."/>
            <person name="Looney B.P."/>
            <person name="Miyauchi S."/>
            <person name="Morin E."/>
            <person name="Drula E."/>
            <person name="Courty P.E."/>
            <person name="Chicoki N."/>
            <person name="Fauchery L."/>
            <person name="Kohler A."/>
            <person name="Kuo A."/>
            <person name="Labutti K."/>
            <person name="Pangilinan J."/>
            <person name="Lipzen A."/>
            <person name="Riley R."/>
            <person name="Andreopoulos W."/>
            <person name="He G."/>
            <person name="Johnson J."/>
            <person name="Barry K.W."/>
            <person name="Grigoriev I.V."/>
            <person name="Nagy L."/>
            <person name="Hibbett D."/>
            <person name="Henrissat B."/>
            <person name="Matheny P.B."/>
            <person name="Labbe J."/>
            <person name="Martin F."/>
        </authorList>
    </citation>
    <scope>NUCLEOTIDE SEQUENCE</scope>
    <source>
        <strain evidence="1">FP105234-sp</strain>
    </source>
</reference>
<evidence type="ECO:0000313" key="1">
    <source>
        <dbReference type="EMBL" id="KAI0039917.1"/>
    </source>
</evidence>
<reference evidence="1" key="2">
    <citation type="journal article" date="2022" name="New Phytol.">
        <title>Evolutionary transition to the ectomycorrhizal habit in the genomes of a hyperdiverse lineage of mushroom-forming fungi.</title>
        <authorList>
            <person name="Looney B."/>
            <person name="Miyauchi S."/>
            <person name="Morin E."/>
            <person name="Drula E."/>
            <person name="Courty P.E."/>
            <person name="Kohler A."/>
            <person name="Kuo A."/>
            <person name="LaButti K."/>
            <person name="Pangilinan J."/>
            <person name="Lipzen A."/>
            <person name="Riley R."/>
            <person name="Andreopoulos W."/>
            <person name="He G."/>
            <person name="Johnson J."/>
            <person name="Nolan M."/>
            <person name="Tritt A."/>
            <person name="Barry K.W."/>
            <person name="Grigoriev I.V."/>
            <person name="Nagy L.G."/>
            <person name="Hibbett D."/>
            <person name="Henrissat B."/>
            <person name="Matheny P.B."/>
            <person name="Labbe J."/>
            <person name="Martin F.M."/>
        </authorList>
    </citation>
    <scope>NUCLEOTIDE SEQUENCE</scope>
    <source>
        <strain evidence="1">FP105234-sp</strain>
    </source>
</reference>
<evidence type="ECO:0000313" key="2">
    <source>
        <dbReference type="Proteomes" id="UP000814033"/>
    </source>
</evidence>
<dbReference type="EMBL" id="MU276248">
    <property type="protein sequence ID" value="KAI0039917.1"/>
    <property type="molecule type" value="Genomic_DNA"/>
</dbReference>
<sequence>MLAYLDSTRTQPQAPRPVANAFPTTMPSCCQDSIYVSLLYFAVLTYVLTISYASCICHANLGGLYDYAPSEIQPTYSCATTVRLWPRIARRPRPLSSSLITSHQVLVTGGRYNVLRWYQRRSETSTRERREGVIFPDISGLSNPQSIDFYGVDSIVATWG</sequence>
<keyword evidence="2" id="KW-1185">Reference proteome</keyword>
<comment type="caution">
    <text evidence="1">The sequence shown here is derived from an EMBL/GenBank/DDBJ whole genome shotgun (WGS) entry which is preliminary data.</text>
</comment>
<dbReference type="Proteomes" id="UP000814033">
    <property type="component" value="Unassembled WGS sequence"/>
</dbReference>
<name>A0ACB8R7P3_9AGAM</name>
<accession>A0ACB8R7P3</accession>
<organism evidence="1 2">
    <name type="scientific">Auriscalpium vulgare</name>
    <dbReference type="NCBI Taxonomy" id="40419"/>
    <lineage>
        <taxon>Eukaryota</taxon>
        <taxon>Fungi</taxon>
        <taxon>Dikarya</taxon>
        <taxon>Basidiomycota</taxon>
        <taxon>Agaricomycotina</taxon>
        <taxon>Agaricomycetes</taxon>
        <taxon>Russulales</taxon>
        <taxon>Auriscalpiaceae</taxon>
        <taxon>Auriscalpium</taxon>
    </lineage>
</organism>
<proteinExistence type="predicted"/>